<accession>A0A644VUA8</accession>
<dbReference type="Pfam" id="PF00899">
    <property type="entry name" value="ThiF"/>
    <property type="match status" value="1"/>
</dbReference>
<dbReference type="AlphaFoldDB" id="A0A644VUA8"/>
<evidence type="ECO:0000259" key="1">
    <source>
        <dbReference type="Pfam" id="PF00899"/>
    </source>
</evidence>
<dbReference type="PANTHER" id="PTHR10953">
    <property type="entry name" value="UBIQUITIN-ACTIVATING ENZYME E1"/>
    <property type="match status" value="1"/>
</dbReference>
<feature type="domain" description="THIF-type NAD/FAD binding fold" evidence="1">
    <location>
        <begin position="253"/>
        <end position="404"/>
    </location>
</feature>
<reference evidence="3" key="1">
    <citation type="submission" date="2019-08" db="EMBL/GenBank/DDBJ databases">
        <authorList>
            <person name="Kucharzyk K."/>
            <person name="Murdoch R.W."/>
            <person name="Higgins S."/>
            <person name="Loffler F."/>
        </authorList>
    </citation>
    <scope>NUCLEOTIDE SEQUENCE</scope>
</reference>
<dbReference type="Pfam" id="PF14461">
    <property type="entry name" value="Prok-E2_B"/>
    <property type="match status" value="1"/>
</dbReference>
<gene>
    <name evidence="3" type="ORF">SDC9_41177</name>
</gene>
<dbReference type="GO" id="GO:0016779">
    <property type="term" value="F:nucleotidyltransferase activity"/>
    <property type="evidence" value="ECO:0007669"/>
    <property type="project" value="TreeGrafter"/>
</dbReference>
<dbReference type="GO" id="GO:0008641">
    <property type="term" value="F:ubiquitin-like modifier activating enzyme activity"/>
    <property type="evidence" value="ECO:0007669"/>
    <property type="project" value="InterPro"/>
</dbReference>
<dbReference type="InterPro" id="IPR032701">
    <property type="entry name" value="Prok-E2_B_dom"/>
</dbReference>
<dbReference type="PANTHER" id="PTHR10953:SF102">
    <property type="entry name" value="ADENYLYLTRANSFERASE AND SULFURTRANSFERASE MOCS3"/>
    <property type="match status" value="1"/>
</dbReference>
<proteinExistence type="predicted"/>
<dbReference type="GO" id="GO:0005737">
    <property type="term" value="C:cytoplasm"/>
    <property type="evidence" value="ECO:0007669"/>
    <property type="project" value="TreeGrafter"/>
</dbReference>
<protein>
    <submittedName>
        <fullName evidence="3">Uncharacterized protein</fullName>
    </submittedName>
</protein>
<sequence length="506" mass="58673">MYINKKRFPFELPIIILDTSKQKYVPNIPHISSDGYICYLDKEGIVWSDDTEKVLDFIFERIESIFFQNESIEGIHREFQYYISEIPNKEYAYSYISESSEARRVKLCIDNKSKRKFFFDSNDIKDEKIDKKQFINAIYIPFLETLDIYVPNKQKFWSAKEISELVKRCVLRDNIELIRRLTKENNQSYYLLDIMLKGNQNVLIGLKYDNKSSKEIVPILDADDDSNITPIYIERVDDKKALVRGGAITNGDEFKILVIGCGSIGSDTIFQLTRSGFKNITIVDKDFLSQNNIYRHFLGKSRGEKNTSKVKLMKKELENRYDELNIQAYDSNIFDMLEKEEIRLDEYSLVISAIGDVNSERLLNKYIIKAKVPVIYTWVEAYGIAGHAVFINKKGCYNCLFTEELMCKVNFAGKSDVPYVKNFGGCLGTYTPYGSMDSMQTAIMATKLAHNFLINHNYENRVFSWKGNIDNFLHDGYLVSDSFYNFNSALGERDDVKLEGCVYCND</sequence>
<dbReference type="InterPro" id="IPR035985">
    <property type="entry name" value="Ubiquitin-activating_enz"/>
</dbReference>
<dbReference type="InterPro" id="IPR045886">
    <property type="entry name" value="ThiF/MoeB/HesA"/>
</dbReference>
<dbReference type="EMBL" id="VSSQ01000451">
    <property type="protein sequence ID" value="MPL95014.1"/>
    <property type="molecule type" value="Genomic_DNA"/>
</dbReference>
<evidence type="ECO:0000259" key="2">
    <source>
        <dbReference type="Pfam" id="PF14461"/>
    </source>
</evidence>
<dbReference type="SUPFAM" id="SSF69572">
    <property type="entry name" value="Activating enzymes of the ubiquitin-like proteins"/>
    <property type="match status" value="1"/>
</dbReference>
<name>A0A644VUA8_9ZZZZ</name>
<dbReference type="GO" id="GO:0004792">
    <property type="term" value="F:thiosulfate-cyanide sulfurtransferase activity"/>
    <property type="evidence" value="ECO:0007669"/>
    <property type="project" value="TreeGrafter"/>
</dbReference>
<evidence type="ECO:0000313" key="3">
    <source>
        <dbReference type="EMBL" id="MPL95014.1"/>
    </source>
</evidence>
<dbReference type="Gene3D" id="3.40.50.720">
    <property type="entry name" value="NAD(P)-binding Rossmann-like Domain"/>
    <property type="match status" value="1"/>
</dbReference>
<feature type="domain" description="Prokaryotic E2 family B" evidence="2">
    <location>
        <begin position="5"/>
        <end position="88"/>
    </location>
</feature>
<organism evidence="3">
    <name type="scientific">bioreactor metagenome</name>
    <dbReference type="NCBI Taxonomy" id="1076179"/>
    <lineage>
        <taxon>unclassified sequences</taxon>
        <taxon>metagenomes</taxon>
        <taxon>ecological metagenomes</taxon>
    </lineage>
</organism>
<comment type="caution">
    <text evidence="3">The sequence shown here is derived from an EMBL/GenBank/DDBJ whole genome shotgun (WGS) entry which is preliminary data.</text>
</comment>
<dbReference type="CDD" id="cd01483">
    <property type="entry name" value="E1_enzyme_family"/>
    <property type="match status" value="1"/>
</dbReference>
<dbReference type="InterPro" id="IPR000594">
    <property type="entry name" value="ThiF_NAD_FAD-bd"/>
</dbReference>